<keyword evidence="2" id="KW-1185">Reference proteome</keyword>
<sequence length="78" mass="8634">MLHSARIKSTTTRFGDDQEDKIGIVTLDPVFLAARPIGRHSGSDRTHTMRTSMRCNTYLGTALSRLVKPPGPPVVLRM</sequence>
<reference evidence="1 2" key="1">
    <citation type="journal article" date="2014" name="Nat. Commun.">
        <title>Multiple recent horizontal transfers of a large genomic region in cheese making fungi.</title>
        <authorList>
            <person name="Cheeseman K."/>
            <person name="Ropars J."/>
            <person name="Renault P."/>
            <person name="Dupont J."/>
            <person name="Gouzy J."/>
            <person name="Branca A."/>
            <person name="Abraham A.L."/>
            <person name="Ceppi M."/>
            <person name="Conseiller E."/>
            <person name="Debuchy R."/>
            <person name="Malagnac F."/>
            <person name="Goarin A."/>
            <person name="Silar P."/>
            <person name="Lacoste S."/>
            <person name="Sallet E."/>
            <person name="Bensimon A."/>
            <person name="Giraud T."/>
            <person name="Brygoo Y."/>
        </authorList>
    </citation>
    <scope>NUCLEOTIDE SEQUENCE [LARGE SCALE GENOMIC DNA]</scope>
    <source>
        <strain evidence="2">FM 013</strain>
    </source>
</reference>
<dbReference type="AlphaFoldDB" id="A0A0G4PH80"/>
<accession>A0A0G4PH80</accession>
<name>A0A0G4PH80_PENC3</name>
<evidence type="ECO:0000313" key="2">
    <source>
        <dbReference type="Proteomes" id="UP000053732"/>
    </source>
</evidence>
<organism evidence="1 2">
    <name type="scientific">Penicillium camemberti (strain FM 013)</name>
    <dbReference type="NCBI Taxonomy" id="1429867"/>
    <lineage>
        <taxon>Eukaryota</taxon>
        <taxon>Fungi</taxon>
        <taxon>Dikarya</taxon>
        <taxon>Ascomycota</taxon>
        <taxon>Pezizomycotina</taxon>
        <taxon>Eurotiomycetes</taxon>
        <taxon>Eurotiomycetidae</taxon>
        <taxon>Eurotiales</taxon>
        <taxon>Aspergillaceae</taxon>
        <taxon>Penicillium</taxon>
    </lineage>
</organism>
<dbReference type="Proteomes" id="UP000053732">
    <property type="component" value="Unassembled WGS sequence"/>
</dbReference>
<proteinExistence type="predicted"/>
<protein>
    <submittedName>
        <fullName evidence="1">Str. FM013</fullName>
    </submittedName>
</protein>
<evidence type="ECO:0000313" key="1">
    <source>
        <dbReference type="EMBL" id="CRL25590.1"/>
    </source>
</evidence>
<dbReference type="EMBL" id="HG793148">
    <property type="protein sequence ID" value="CRL25590.1"/>
    <property type="molecule type" value="Genomic_DNA"/>
</dbReference>
<gene>
    <name evidence="1" type="ORF">PCAMFM013_S015g000176</name>
</gene>